<organism evidence="2 3">
    <name type="scientific">Methylocystis bryophila</name>
    <dbReference type="NCBI Taxonomy" id="655015"/>
    <lineage>
        <taxon>Bacteria</taxon>
        <taxon>Pseudomonadati</taxon>
        <taxon>Pseudomonadota</taxon>
        <taxon>Alphaproteobacteria</taxon>
        <taxon>Hyphomicrobiales</taxon>
        <taxon>Methylocystaceae</taxon>
        <taxon>Methylocystis</taxon>
    </lineage>
</organism>
<dbReference type="AlphaFoldDB" id="A0A1W6MWZ4"/>
<protein>
    <submittedName>
        <fullName evidence="2">Uncharacterized protein</fullName>
    </submittedName>
</protein>
<dbReference type="KEGG" id="mbry:B1812_14550"/>
<proteinExistence type="predicted"/>
<evidence type="ECO:0000313" key="2">
    <source>
        <dbReference type="EMBL" id="ARN82094.1"/>
    </source>
</evidence>
<gene>
    <name evidence="2" type="ORF">B1812_14550</name>
</gene>
<reference evidence="2 3" key="1">
    <citation type="submission" date="2017-02" db="EMBL/GenBank/DDBJ databases">
        <authorList>
            <person name="Peterson S.W."/>
        </authorList>
    </citation>
    <scope>NUCLEOTIDE SEQUENCE [LARGE SCALE GENOMIC DNA]</scope>
    <source>
        <strain evidence="2 3">S285</strain>
    </source>
</reference>
<name>A0A1W6MWZ4_9HYPH</name>
<sequence length="83" mass="9343">MTQHVNARERHRSAKAVAAPTHAFEEGVHVSYRSSGPSAESYRVTRRLPDGGHGLQYRIRSDRDGQERVVIESALQRTKGAFR</sequence>
<feature type="region of interest" description="Disordered" evidence="1">
    <location>
        <begin position="1"/>
        <end position="57"/>
    </location>
</feature>
<keyword evidence="3" id="KW-1185">Reference proteome</keyword>
<accession>A0A1W6MWZ4</accession>
<dbReference type="Proteomes" id="UP000193978">
    <property type="component" value="Chromosome"/>
</dbReference>
<dbReference type="EMBL" id="CP019948">
    <property type="protein sequence ID" value="ARN82094.1"/>
    <property type="molecule type" value="Genomic_DNA"/>
</dbReference>
<evidence type="ECO:0000313" key="3">
    <source>
        <dbReference type="Proteomes" id="UP000193978"/>
    </source>
</evidence>
<evidence type="ECO:0000256" key="1">
    <source>
        <dbReference type="SAM" id="MobiDB-lite"/>
    </source>
</evidence>